<dbReference type="SUPFAM" id="SSF81383">
    <property type="entry name" value="F-box domain"/>
    <property type="match status" value="1"/>
</dbReference>
<sequence length="588" mass="67750">MDQTISTSSNAKGINDLPAELHFEILSYLTDNITSQISASKVCHLWESIILTDSYFQLLRYTPLQTHHSELIAVNQIFNLTEAWVSRPDPITRQPESPAMELRCKIVDEEVIAYHYVPDKNYYAYGKEYNFGPPPRDGEPGVLDISRSTILDEQCIRDISILPVEEQEWNEEVPRLTAPLEELDILTAIHFRGEYYPDVIFAEPVNFLVKGGLTIRQLLENININITFKALNKTMSPNNPSCPLLSLPAELHLEILSYISTLADQISASIAYPPWSILISKSDPLKRQRYTPNRPWKSAGLHNLLSPTHYHTFFGITAKSGVITSYSLYTFDRLHNDWHEELQRVVRYRASLPHRYGPGKRIFEDDDQDLGVNRRDYTDFSKLLRKIDISGSSDGGGCEFMIDETLFSPFLTREVIEEDWKLPLDLSLNNDRIEWTFLGKMVLQGFPISFRSTECGLIKNHRDFYTIYVPETESSSESGLTLRRIAEIAVEKLQEKIPYELGTTEITRLVGPLHPYRADGLMKSEGLDPEKEHIILFDENWYKTSFHDGEMGVAVFILPFDDHEKKMVTKYVLNREDASKRMWLPRIY</sequence>
<dbReference type="Gene3D" id="1.20.1280.50">
    <property type="match status" value="1"/>
</dbReference>
<evidence type="ECO:0000259" key="1">
    <source>
        <dbReference type="PROSITE" id="PS50181"/>
    </source>
</evidence>
<gene>
    <name evidence="2" type="ORF">TWF970_006560</name>
</gene>
<name>A0A7C8RDX8_ORBOL</name>
<organism evidence="2 3">
    <name type="scientific">Orbilia oligospora</name>
    <name type="common">Nematode-trapping fungus</name>
    <name type="synonym">Arthrobotrys oligospora</name>
    <dbReference type="NCBI Taxonomy" id="2813651"/>
    <lineage>
        <taxon>Eukaryota</taxon>
        <taxon>Fungi</taxon>
        <taxon>Dikarya</taxon>
        <taxon>Ascomycota</taxon>
        <taxon>Pezizomycotina</taxon>
        <taxon>Orbiliomycetes</taxon>
        <taxon>Orbiliales</taxon>
        <taxon>Orbiliaceae</taxon>
        <taxon>Orbilia</taxon>
    </lineage>
</organism>
<feature type="domain" description="F-box" evidence="1">
    <location>
        <begin position="11"/>
        <end position="59"/>
    </location>
</feature>
<dbReference type="Proteomes" id="UP000474640">
    <property type="component" value="Unassembled WGS sequence"/>
</dbReference>
<evidence type="ECO:0000313" key="2">
    <source>
        <dbReference type="EMBL" id="KAF3275951.1"/>
    </source>
</evidence>
<protein>
    <recommendedName>
        <fullName evidence="1">F-box domain-containing protein</fullName>
    </recommendedName>
</protein>
<evidence type="ECO:0000313" key="3">
    <source>
        <dbReference type="Proteomes" id="UP000474640"/>
    </source>
</evidence>
<accession>A0A7C8RDX8</accession>
<dbReference type="OrthoDB" id="5281017at2759"/>
<dbReference type="Pfam" id="PF12937">
    <property type="entry name" value="F-box-like"/>
    <property type="match status" value="1"/>
</dbReference>
<dbReference type="EMBL" id="JAABOJ010000035">
    <property type="protein sequence ID" value="KAF3275951.1"/>
    <property type="molecule type" value="Genomic_DNA"/>
</dbReference>
<dbReference type="InterPro" id="IPR001810">
    <property type="entry name" value="F-box_dom"/>
</dbReference>
<dbReference type="AlphaFoldDB" id="A0A7C8RDX8"/>
<reference evidence="2 3" key="1">
    <citation type="submission" date="2020-01" db="EMBL/GenBank/DDBJ databases">
        <authorList>
            <person name="Palmer J.M."/>
        </authorList>
    </citation>
    <scope>NUCLEOTIDE SEQUENCE [LARGE SCALE GENOMIC DNA]</scope>
    <source>
        <strain evidence="2 3">TWF970</strain>
    </source>
</reference>
<dbReference type="PROSITE" id="PS50181">
    <property type="entry name" value="FBOX"/>
    <property type="match status" value="1"/>
</dbReference>
<dbReference type="SMART" id="SM00256">
    <property type="entry name" value="FBOX"/>
    <property type="match status" value="2"/>
</dbReference>
<comment type="caution">
    <text evidence="2">The sequence shown here is derived from an EMBL/GenBank/DDBJ whole genome shotgun (WGS) entry which is preliminary data.</text>
</comment>
<proteinExistence type="predicted"/>
<dbReference type="InterPro" id="IPR036047">
    <property type="entry name" value="F-box-like_dom_sf"/>
</dbReference>